<evidence type="ECO:0000256" key="6">
    <source>
        <dbReference type="ARBA" id="ARBA00022833"/>
    </source>
</evidence>
<dbReference type="PANTHER" id="PTHR15860:SF0">
    <property type="entry name" value="LP20373P"/>
    <property type="match status" value="1"/>
</dbReference>
<dbReference type="OMA" id="FFLRAYM"/>
<evidence type="ECO:0000256" key="9">
    <source>
        <dbReference type="PROSITE-ProRule" id="PRU00175"/>
    </source>
</evidence>
<accession>F0ZNN3</accession>
<dbReference type="InterPro" id="IPR044235">
    <property type="entry name" value="RNFT1/2"/>
</dbReference>
<dbReference type="SUPFAM" id="SSF57850">
    <property type="entry name" value="RING/U-box"/>
    <property type="match status" value="1"/>
</dbReference>
<proteinExistence type="predicted"/>
<dbReference type="GO" id="GO:1904294">
    <property type="term" value="P:positive regulation of ERAD pathway"/>
    <property type="evidence" value="ECO:0007669"/>
    <property type="project" value="InterPro"/>
</dbReference>
<dbReference type="RefSeq" id="XP_003289035.1">
    <property type="nucleotide sequence ID" value="XM_003288987.1"/>
</dbReference>
<dbReference type="SMART" id="SM00184">
    <property type="entry name" value="RING"/>
    <property type="match status" value="1"/>
</dbReference>
<keyword evidence="12" id="KW-1185">Reference proteome</keyword>
<dbReference type="PANTHER" id="PTHR15860">
    <property type="entry name" value="UNCHARACTERIZED RING FINGER-CONTAINING PROTEIN"/>
    <property type="match status" value="1"/>
</dbReference>
<evidence type="ECO:0000313" key="12">
    <source>
        <dbReference type="Proteomes" id="UP000001064"/>
    </source>
</evidence>
<dbReference type="PROSITE" id="PS50089">
    <property type="entry name" value="ZF_RING_2"/>
    <property type="match status" value="1"/>
</dbReference>
<dbReference type="Proteomes" id="UP000001064">
    <property type="component" value="Unassembled WGS sequence"/>
</dbReference>
<evidence type="ECO:0000256" key="3">
    <source>
        <dbReference type="ARBA" id="ARBA00022723"/>
    </source>
</evidence>
<feature type="domain" description="RING-type" evidence="10">
    <location>
        <begin position="142"/>
        <end position="180"/>
    </location>
</feature>
<comment type="subcellular location">
    <subcellularLocation>
        <location evidence="1">Membrane</location>
        <topology evidence="1">Multi-pass membrane protein</topology>
    </subcellularLocation>
</comment>
<dbReference type="eggNOG" id="KOG4638">
    <property type="taxonomic scope" value="Eukaryota"/>
</dbReference>
<dbReference type="GO" id="GO:0008270">
    <property type="term" value="F:zinc ion binding"/>
    <property type="evidence" value="ECO:0007669"/>
    <property type="project" value="UniProtKB-KW"/>
</dbReference>
<evidence type="ECO:0000256" key="4">
    <source>
        <dbReference type="ARBA" id="ARBA00022771"/>
    </source>
</evidence>
<keyword evidence="4 9" id="KW-0863">Zinc-finger</keyword>
<dbReference type="OrthoDB" id="9049620at2759"/>
<keyword evidence="5" id="KW-0833">Ubl conjugation pathway</keyword>
<dbReference type="GO" id="GO:0016020">
    <property type="term" value="C:membrane"/>
    <property type="evidence" value="ECO:0007669"/>
    <property type="project" value="UniProtKB-SubCell"/>
</dbReference>
<dbReference type="EMBL" id="GL871097">
    <property type="protein sequence ID" value="EGC34450.1"/>
    <property type="molecule type" value="Genomic_DNA"/>
</dbReference>
<gene>
    <name evidence="11" type="ORF">DICPUDRAFT_92220</name>
</gene>
<evidence type="ECO:0000256" key="2">
    <source>
        <dbReference type="ARBA" id="ARBA00022692"/>
    </source>
</evidence>
<dbReference type="PROSITE" id="PS00518">
    <property type="entry name" value="ZF_RING_1"/>
    <property type="match status" value="1"/>
</dbReference>
<evidence type="ECO:0000259" key="10">
    <source>
        <dbReference type="PROSITE" id="PS50089"/>
    </source>
</evidence>
<keyword evidence="3" id="KW-0479">Metal-binding</keyword>
<dbReference type="VEuPathDB" id="AmoebaDB:DICPUDRAFT_92220"/>
<dbReference type="InParanoid" id="F0ZNN3"/>
<organism evidence="11 12">
    <name type="scientific">Dictyostelium purpureum</name>
    <name type="common">Slime mold</name>
    <dbReference type="NCBI Taxonomy" id="5786"/>
    <lineage>
        <taxon>Eukaryota</taxon>
        <taxon>Amoebozoa</taxon>
        <taxon>Evosea</taxon>
        <taxon>Eumycetozoa</taxon>
        <taxon>Dictyostelia</taxon>
        <taxon>Dictyosteliales</taxon>
        <taxon>Dictyosteliaceae</taxon>
        <taxon>Dictyostelium</taxon>
    </lineage>
</organism>
<dbReference type="InterPro" id="IPR017907">
    <property type="entry name" value="Znf_RING_CS"/>
</dbReference>
<sequence>MAFIPPKLTDFNICSSFWVVILNDFIARFCGMIVKSICIIAVGHRPPFKRRGQLYSAIESATHLYRTLLPITVWVSYLYSLQQNGDHIFSSVMIGLYLTIKLSSTIERVKLCFSTLRAFVLHEVLYGKKATSEQIMEAGDVCSICRSNLISPIVLRCNHIFCEDCVSQWFELEKTCPICRTPCRTAGNKTHADGSTTYYLQLF</sequence>
<dbReference type="KEGG" id="dpp:DICPUDRAFT_92220"/>
<dbReference type="InterPro" id="IPR013083">
    <property type="entry name" value="Znf_RING/FYVE/PHD"/>
</dbReference>
<evidence type="ECO:0000256" key="8">
    <source>
        <dbReference type="ARBA" id="ARBA00023136"/>
    </source>
</evidence>
<evidence type="ECO:0000256" key="7">
    <source>
        <dbReference type="ARBA" id="ARBA00022989"/>
    </source>
</evidence>
<keyword evidence="7" id="KW-1133">Transmembrane helix</keyword>
<protein>
    <recommendedName>
        <fullName evidence="10">RING-type domain-containing protein</fullName>
    </recommendedName>
</protein>
<evidence type="ECO:0000256" key="5">
    <source>
        <dbReference type="ARBA" id="ARBA00022786"/>
    </source>
</evidence>
<keyword evidence="8" id="KW-0472">Membrane</keyword>
<reference evidence="12" key="1">
    <citation type="journal article" date="2011" name="Genome Biol.">
        <title>Comparative genomics of the social amoebae Dictyostelium discoideum and Dictyostelium purpureum.</title>
        <authorList>
            <consortium name="US DOE Joint Genome Institute (JGI-PGF)"/>
            <person name="Sucgang R."/>
            <person name="Kuo A."/>
            <person name="Tian X."/>
            <person name="Salerno W."/>
            <person name="Parikh A."/>
            <person name="Feasley C.L."/>
            <person name="Dalin E."/>
            <person name="Tu H."/>
            <person name="Huang E."/>
            <person name="Barry K."/>
            <person name="Lindquist E."/>
            <person name="Shapiro H."/>
            <person name="Bruce D."/>
            <person name="Schmutz J."/>
            <person name="Salamov A."/>
            <person name="Fey P."/>
            <person name="Gaudet P."/>
            <person name="Anjard C."/>
            <person name="Babu M.M."/>
            <person name="Basu S."/>
            <person name="Bushmanova Y."/>
            <person name="van der Wel H."/>
            <person name="Katoh-Kurasawa M."/>
            <person name="Dinh C."/>
            <person name="Coutinho P.M."/>
            <person name="Saito T."/>
            <person name="Elias M."/>
            <person name="Schaap P."/>
            <person name="Kay R.R."/>
            <person name="Henrissat B."/>
            <person name="Eichinger L."/>
            <person name="Rivero F."/>
            <person name="Putnam N.H."/>
            <person name="West C.M."/>
            <person name="Loomis W.F."/>
            <person name="Chisholm R.L."/>
            <person name="Shaulsky G."/>
            <person name="Strassmann J.E."/>
            <person name="Queller D.C."/>
            <person name="Kuspa A."/>
            <person name="Grigoriev I.V."/>
        </authorList>
    </citation>
    <scope>NUCLEOTIDE SEQUENCE [LARGE SCALE GENOMIC DNA]</scope>
    <source>
        <strain evidence="12">QSDP1</strain>
    </source>
</reference>
<evidence type="ECO:0000256" key="1">
    <source>
        <dbReference type="ARBA" id="ARBA00004141"/>
    </source>
</evidence>
<name>F0ZNN3_DICPU</name>
<dbReference type="GeneID" id="10499784"/>
<dbReference type="GO" id="GO:0061630">
    <property type="term" value="F:ubiquitin protein ligase activity"/>
    <property type="evidence" value="ECO:0007669"/>
    <property type="project" value="InterPro"/>
</dbReference>
<keyword evidence="2" id="KW-0812">Transmembrane</keyword>
<dbReference type="InterPro" id="IPR001841">
    <property type="entry name" value="Znf_RING"/>
</dbReference>
<keyword evidence="6" id="KW-0862">Zinc</keyword>
<dbReference type="Pfam" id="PF13639">
    <property type="entry name" value="zf-RING_2"/>
    <property type="match status" value="1"/>
</dbReference>
<dbReference type="AlphaFoldDB" id="F0ZNN3"/>
<dbReference type="Gene3D" id="3.30.40.10">
    <property type="entry name" value="Zinc/RING finger domain, C3HC4 (zinc finger)"/>
    <property type="match status" value="1"/>
</dbReference>
<evidence type="ECO:0000313" key="11">
    <source>
        <dbReference type="EMBL" id="EGC34450.1"/>
    </source>
</evidence>